<evidence type="ECO:0000313" key="5">
    <source>
        <dbReference type="EMBL" id="RNB90626.1"/>
    </source>
</evidence>
<dbReference type="Pfam" id="PF00085">
    <property type="entry name" value="Thioredoxin"/>
    <property type="match status" value="1"/>
</dbReference>
<evidence type="ECO:0000256" key="1">
    <source>
        <dbReference type="ARBA" id="ARBA00008987"/>
    </source>
</evidence>
<dbReference type="InterPro" id="IPR013766">
    <property type="entry name" value="Thioredoxin_domain"/>
</dbReference>
<dbReference type="AlphaFoldDB" id="A0A3M8DR60"/>
<dbReference type="GO" id="GO:0015035">
    <property type="term" value="F:protein-disulfide reductase activity"/>
    <property type="evidence" value="ECO:0007669"/>
    <property type="project" value="TreeGrafter"/>
</dbReference>
<evidence type="ECO:0000259" key="4">
    <source>
        <dbReference type="PROSITE" id="PS51352"/>
    </source>
</evidence>
<dbReference type="RefSeq" id="WP_122917552.1">
    <property type="nucleotide sequence ID" value="NZ_RHHQ01000007.1"/>
</dbReference>
<comment type="similarity">
    <text evidence="1">Belongs to the thioredoxin family.</text>
</comment>
<sequence>MKKLVIFLVAIVLVFIGGMVYSDYSNKQAAQGNPYGKETLNPATVAQLNDPLYDNQIVPDALKERLAKKEDTYVYFYSPLCEHCERTTPILVPVTKELGIDMKKNNVLEFDQSWDDYKITGTPTLIHFKDGKEVDRIEGEYAADDFKKWFEMTAKK</sequence>
<dbReference type="GO" id="GO:0045454">
    <property type="term" value="P:cell redox homeostasis"/>
    <property type="evidence" value="ECO:0007669"/>
    <property type="project" value="TreeGrafter"/>
</dbReference>
<dbReference type="CDD" id="cd02947">
    <property type="entry name" value="TRX_family"/>
    <property type="match status" value="1"/>
</dbReference>
<evidence type="ECO:0000313" key="6">
    <source>
        <dbReference type="Proteomes" id="UP000271031"/>
    </source>
</evidence>
<evidence type="ECO:0000256" key="3">
    <source>
        <dbReference type="ARBA" id="ARBA00023284"/>
    </source>
</evidence>
<dbReference type="InterPro" id="IPR036249">
    <property type="entry name" value="Thioredoxin-like_sf"/>
</dbReference>
<dbReference type="PANTHER" id="PTHR45663:SF11">
    <property type="entry name" value="GEO12009P1"/>
    <property type="match status" value="1"/>
</dbReference>
<keyword evidence="6" id="KW-1185">Reference proteome</keyword>
<reference evidence="5 6" key="1">
    <citation type="submission" date="2018-10" db="EMBL/GenBank/DDBJ databases">
        <title>Phylogenomics of Brevibacillus.</title>
        <authorList>
            <person name="Dunlap C."/>
        </authorList>
    </citation>
    <scope>NUCLEOTIDE SEQUENCE [LARGE SCALE GENOMIC DNA]</scope>
    <source>
        <strain evidence="5 6">JCM 15716</strain>
    </source>
</reference>
<comment type="caution">
    <text evidence="5">The sequence shown here is derived from an EMBL/GenBank/DDBJ whole genome shotgun (WGS) entry which is preliminary data.</text>
</comment>
<keyword evidence="3" id="KW-0676">Redox-active center</keyword>
<dbReference type="GO" id="GO:0005829">
    <property type="term" value="C:cytosol"/>
    <property type="evidence" value="ECO:0007669"/>
    <property type="project" value="TreeGrafter"/>
</dbReference>
<keyword evidence="2" id="KW-1015">Disulfide bond</keyword>
<dbReference type="Proteomes" id="UP000271031">
    <property type="component" value="Unassembled WGS sequence"/>
</dbReference>
<feature type="domain" description="Thioredoxin" evidence="4">
    <location>
        <begin position="37"/>
        <end position="155"/>
    </location>
</feature>
<accession>A0A3M8DR60</accession>
<evidence type="ECO:0000256" key="2">
    <source>
        <dbReference type="ARBA" id="ARBA00023157"/>
    </source>
</evidence>
<proteinExistence type="inferred from homology"/>
<gene>
    <name evidence="5" type="ORF">EDM56_09025</name>
</gene>
<dbReference type="EMBL" id="RHHQ01000007">
    <property type="protein sequence ID" value="RNB90626.1"/>
    <property type="molecule type" value="Genomic_DNA"/>
</dbReference>
<name>A0A3M8DR60_9BACL</name>
<dbReference type="PROSITE" id="PS51352">
    <property type="entry name" value="THIOREDOXIN_2"/>
    <property type="match status" value="1"/>
</dbReference>
<protein>
    <submittedName>
        <fullName evidence="5">Thioredoxin</fullName>
    </submittedName>
</protein>
<dbReference type="OrthoDB" id="32134at2"/>
<organism evidence="5 6">
    <name type="scientific">Brevibacillus fluminis</name>
    <dbReference type="NCBI Taxonomy" id="511487"/>
    <lineage>
        <taxon>Bacteria</taxon>
        <taxon>Bacillati</taxon>
        <taxon>Bacillota</taxon>
        <taxon>Bacilli</taxon>
        <taxon>Bacillales</taxon>
        <taxon>Paenibacillaceae</taxon>
        <taxon>Brevibacillus</taxon>
    </lineage>
</organism>
<dbReference type="SUPFAM" id="SSF52833">
    <property type="entry name" value="Thioredoxin-like"/>
    <property type="match status" value="1"/>
</dbReference>
<dbReference type="Gene3D" id="3.40.30.10">
    <property type="entry name" value="Glutaredoxin"/>
    <property type="match status" value="1"/>
</dbReference>
<dbReference type="PANTHER" id="PTHR45663">
    <property type="entry name" value="GEO12009P1"/>
    <property type="match status" value="1"/>
</dbReference>